<evidence type="ECO:0000313" key="3">
    <source>
        <dbReference type="EMBL" id="PZX03673.1"/>
    </source>
</evidence>
<comment type="caution">
    <text evidence="3">The sequence shown here is derived from an EMBL/GenBank/DDBJ whole genome shotgun (WGS) entry which is preliminary data.</text>
</comment>
<proteinExistence type="predicted"/>
<evidence type="ECO:0000313" key="4">
    <source>
        <dbReference type="Proteomes" id="UP000248646"/>
    </source>
</evidence>
<dbReference type="RefSeq" id="WP_111440134.1">
    <property type="nucleotide sequence ID" value="NZ_QKZI01000006.1"/>
</dbReference>
<sequence>MIEHIAILKFKSSTSKEQKDLVIHRLKDLVEEIEAIIEIQIGFNFSERNQGFDIGVTAKFEDRKNLEIFLFHPAHQNVVSFAKQIGLIETITVDFWI</sequence>
<dbReference type="EMBL" id="QKZI01000006">
    <property type="protein sequence ID" value="PZX03673.1"/>
    <property type="molecule type" value="Genomic_DNA"/>
</dbReference>
<name>A0A2W7MN15_9BACI</name>
<dbReference type="InterPro" id="IPR011008">
    <property type="entry name" value="Dimeric_a/b-barrel"/>
</dbReference>
<dbReference type="SMART" id="SM00886">
    <property type="entry name" value="Dabb"/>
    <property type="match status" value="1"/>
</dbReference>
<organism evidence="3 4">
    <name type="scientific">Psychrobacillus insolitus</name>
    <dbReference type="NCBI Taxonomy" id="1461"/>
    <lineage>
        <taxon>Bacteria</taxon>
        <taxon>Bacillati</taxon>
        <taxon>Bacillota</taxon>
        <taxon>Bacilli</taxon>
        <taxon>Bacillales</taxon>
        <taxon>Bacillaceae</taxon>
        <taxon>Psychrobacillus</taxon>
    </lineage>
</organism>
<dbReference type="Pfam" id="PF07876">
    <property type="entry name" value="Dabb"/>
    <property type="match status" value="1"/>
</dbReference>
<gene>
    <name evidence="3" type="ORF">C7437_10698</name>
</gene>
<evidence type="ECO:0000256" key="1">
    <source>
        <dbReference type="ARBA" id="ARBA00011738"/>
    </source>
</evidence>
<dbReference type="InterPro" id="IPR044662">
    <property type="entry name" value="HS1/DABB1-like"/>
</dbReference>
<reference evidence="3 4" key="1">
    <citation type="submission" date="2018-06" db="EMBL/GenBank/DDBJ databases">
        <title>Genomic Encyclopedia of Type Strains, Phase IV (KMG-IV): sequencing the most valuable type-strain genomes for metagenomic binning, comparative biology and taxonomic classification.</title>
        <authorList>
            <person name="Goeker M."/>
        </authorList>
    </citation>
    <scope>NUCLEOTIDE SEQUENCE [LARGE SCALE GENOMIC DNA]</scope>
    <source>
        <strain evidence="3 4">DSM 5</strain>
    </source>
</reference>
<dbReference type="AlphaFoldDB" id="A0A2W7MN15"/>
<dbReference type="InterPro" id="IPR013097">
    <property type="entry name" value="Dabb"/>
</dbReference>
<dbReference type="PANTHER" id="PTHR33178:SF10">
    <property type="entry name" value="STRESS-RESPONSE A_B BARREL DOMAIN-CONTAINING PROTEIN"/>
    <property type="match status" value="1"/>
</dbReference>
<keyword evidence="4" id="KW-1185">Reference proteome</keyword>
<dbReference type="PROSITE" id="PS51502">
    <property type="entry name" value="S_R_A_B_BARREL"/>
    <property type="match status" value="1"/>
</dbReference>
<evidence type="ECO:0000259" key="2">
    <source>
        <dbReference type="PROSITE" id="PS51502"/>
    </source>
</evidence>
<dbReference type="SUPFAM" id="SSF54909">
    <property type="entry name" value="Dimeric alpha+beta barrel"/>
    <property type="match status" value="1"/>
</dbReference>
<dbReference type="Proteomes" id="UP000248646">
    <property type="component" value="Unassembled WGS sequence"/>
</dbReference>
<dbReference type="OrthoDB" id="9808130at2"/>
<dbReference type="Gene3D" id="3.30.70.100">
    <property type="match status" value="1"/>
</dbReference>
<feature type="domain" description="Stress-response A/B barrel" evidence="2">
    <location>
        <begin position="2"/>
        <end position="95"/>
    </location>
</feature>
<accession>A0A2W7MN15</accession>
<comment type="subunit">
    <text evidence="1">Homodimer.</text>
</comment>
<dbReference type="PANTHER" id="PTHR33178">
    <property type="match status" value="1"/>
</dbReference>
<protein>
    <submittedName>
        <fullName evidence="3">Stress responsive alpha/beta barrel protein</fullName>
    </submittedName>
</protein>